<accession>A0ABP7EX13</accession>
<feature type="region of interest" description="Disordered" evidence="1">
    <location>
        <begin position="66"/>
        <end position="115"/>
    </location>
</feature>
<evidence type="ECO:0000256" key="1">
    <source>
        <dbReference type="SAM" id="MobiDB-lite"/>
    </source>
</evidence>
<dbReference type="Proteomes" id="UP001499884">
    <property type="component" value="Unassembled WGS sequence"/>
</dbReference>
<comment type="caution">
    <text evidence="2">The sequence shown here is derived from an EMBL/GenBank/DDBJ whole genome shotgun (WGS) entry which is preliminary data.</text>
</comment>
<proteinExistence type="predicted"/>
<evidence type="ECO:0000313" key="3">
    <source>
        <dbReference type="Proteomes" id="UP001499884"/>
    </source>
</evidence>
<gene>
    <name evidence="2" type="ORF">GCM10023082_25930</name>
</gene>
<reference evidence="3" key="1">
    <citation type="journal article" date="2019" name="Int. J. Syst. Evol. Microbiol.">
        <title>The Global Catalogue of Microorganisms (GCM) 10K type strain sequencing project: providing services to taxonomists for standard genome sequencing and annotation.</title>
        <authorList>
            <consortium name="The Broad Institute Genomics Platform"/>
            <consortium name="The Broad Institute Genome Sequencing Center for Infectious Disease"/>
            <person name="Wu L."/>
            <person name="Ma J."/>
        </authorList>
    </citation>
    <scope>NUCLEOTIDE SEQUENCE [LARGE SCALE GENOMIC DNA]</scope>
    <source>
        <strain evidence="3">JCM 30846</strain>
    </source>
</reference>
<sequence>MAWRRAPATREARAVPATGARGARRAGVRAVARPGDSGACRTLRAACRAHYAGPTTAVVSGAVSAPYARGPDAAPGHLPGARAGPATRARPSHHDTDPAPRPVIRTTAPTPPRDP</sequence>
<name>A0ABP7EX13_9ACTN</name>
<feature type="region of interest" description="Disordered" evidence="1">
    <location>
        <begin position="1"/>
        <end position="38"/>
    </location>
</feature>
<feature type="compositionally biased region" description="Low complexity" evidence="1">
    <location>
        <begin position="79"/>
        <end position="89"/>
    </location>
</feature>
<evidence type="ECO:0000313" key="2">
    <source>
        <dbReference type="EMBL" id="GAA3726784.1"/>
    </source>
</evidence>
<keyword evidence="3" id="KW-1185">Reference proteome</keyword>
<protein>
    <submittedName>
        <fullName evidence="2">Uncharacterized protein</fullName>
    </submittedName>
</protein>
<dbReference type="EMBL" id="BAABEP010000014">
    <property type="protein sequence ID" value="GAA3726784.1"/>
    <property type="molecule type" value="Genomic_DNA"/>
</dbReference>
<organism evidence="2 3">
    <name type="scientific">Streptomyces tremellae</name>
    <dbReference type="NCBI Taxonomy" id="1124239"/>
    <lineage>
        <taxon>Bacteria</taxon>
        <taxon>Bacillati</taxon>
        <taxon>Actinomycetota</taxon>
        <taxon>Actinomycetes</taxon>
        <taxon>Kitasatosporales</taxon>
        <taxon>Streptomycetaceae</taxon>
        <taxon>Streptomyces</taxon>
    </lineage>
</organism>